<dbReference type="AlphaFoldDB" id="A0A9W6X3Q4"/>
<name>A0A9W6X3Q4_9STRA</name>
<keyword evidence="2" id="KW-1185">Reference proteome</keyword>
<dbReference type="OrthoDB" id="117306at2759"/>
<comment type="caution">
    <text evidence="1">The sequence shown here is derived from an EMBL/GenBank/DDBJ whole genome shotgun (WGS) entry which is preliminary data.</text>
</comment>
<protein>
    <submittedName>
        <fullName evidence="1">Unnamed protein product</fullName>
    </submittedName>
</protein>
<dbReference type="Proteomes" id="UP001165083">
    <property type="component" value="Unassembled WGS sequence"/>
</dbReference>
<accession>A0A9W6X3Q4</accession>
<evidence type="ECO:0000313" key="1">
    <source>
        <dbReference type="EMBL" id="GMF29969.1"/>
    </source>
</evidence>
<gene>
    <name evidence="1" type="ORF">Plil01_001276000</name>
</gene>
<proteinExistence type="predicted"/>
<sequence>MYLTATIKTDRSDYATKLITQKEVKMVNRQKVLVPPQGTIKMAKDYCRHVDGPQSCPSTIERGSRQLGTVSKFDNFVVSLDDHNTDDICYQL</sequence>
<reference evidence="1" key="1">
    <citation type="submission" date="2023-04" db="EMBL/GenBank/DDBJ databases">
        <title>Phytophthora lilii NBRC 32176.</title>
        <authorList>
            <person name="Ichikawa N."/>
            <person name="Sato H."/>
            <person name="Tonouchi N."/>
        </authorList>
    </citation>
    <scope>NUCLEOTIDE SEQUENCE</scope>
    <source>
        <strain evidence="1">NBRC 32176</strain>
    </source>
</reference>
<dbReference type="EMBL" id="BSXW01000808">
    <property type="protein sequence ID" value="GMF29969.1"/>
    <property type="molecule type" value="Genomic_DNA"/>
</dbReference>
<evidence type="ECO:0000313" key="2">
    <source>
        <dbReference type="Proteomes" id="UP001165083"/>
    </source>
</evidence>
<organism evidence="1 2">
    <name type="scientific">Phytophthora lilii</name>
    <dbReference type="NCBI Taxonomy" id="2077276"/>
    <lineage>
        <taxon>Eukaryota</taxon>
        <taxon>Sar</taxon>
        <taxon>Stramenopiles</taxon>
        <taxon>Oomycota</taxon>
        <taxon>Peronosporomycetes</taxon>
        <taxon>Peronosporales</taxon>
        <taxon>Peronosporaceae</taxon>
        <taxon>Phytophthora</taxon>
    </lineage>
</organism>